<evidence type="ECO:0000313" key="3">
    <source>
        <dbReference type="Proteomes" id="UP000276215"/>
    </source>
</evidence>
<name>A0A3N4J234_9PEZI</name>
<evidence type="ECO:0000313" key="2">
    <source>
        <dbReference type="EMBL" id="RPA92393.1"/>
    </source>
</evidence>
<sequence length="148" mass="16242">MEDARDGRGSWRPSRPFPGTDGRALPVSQDMECAGFLPVTAGDCGALQLTAGPCSRRPGPTGDGRALQVTAGVCHLFYHIRRLQGPRVNPQDGRLYERWTPCPAVLIHPARDGWEHCYQGPQTMPLHSTGTVLRLSGCWPEECEHVVQ</sequence>
<feature type="region of interest" description="Disordered" evidence="1">
    <location>
        <begin position="1"/>
        <end position="24"/>
    </location>
</feature>
<proteinExistence type="predicted"/>
<dbReference type="AlphaFoldDB" id="A0A3N4J234"/>
<dbReference type="EMBL" id="ML120474">
    <property type="protein sequence ID" value="RPA92393.1"/>
    <property type="molecule type" value="Genomic_DNA"/>
</dbReference>
<accession>A0A3N4J234</accession>
<organism evidence="2 3">
    <name type="scientific">Choiromyces venosus 120613-1</name>
    <dbReference type="NCBI Taxonomy" id="1336337"/>
    <lineage>
        <taxon>Eukaryota</taxon>
        <taxon>Fungi</taxon>
        <taxon>Dikarya</taxon>
        <taxon>Ascomycota</taxon>
        <taxon>Pezizomycotina</taxon>
        <taxon>Pezizomycetes</taxon>
        <taxon>Pezizales</taxon>
        <taxon>Tuberaceae</taxon>
        <taxon>Choiromyces</taxon>
    </lineage>
</organism>
<gene>
    <name evidence="2" type="ORF">L873DRAFT_197068</name>
</gene>
<dbReference type="OrthoDB" id="5491727at2759"/>
<dbReference type="Proteomes" id="UP000276215">
    <property type="component" value="Unassembled WGS sequence"/>
</dbReference>
<reference evidence="2 3" key="1">
    <citation type="journal article" date="2018" name="Nat. Ecol. Evol.">
        <title>Pezizomycetes genomes reveal the molecular basis of ectomycorrhizal truffle lifestyle.</title>
        <authorList>
            <person name="Murat C."/>
            <person name="Payen T."/>
            <person name="Noel B."/>
            <person name="Kuo A."/>
            <person name="Morin E."/>
            <person name="Chen J."/>
            <person name="Kohler A."/>
            <person name="Krizsan K."/>
            <person name="Balestrini R."/>
            <person name="Da Silva C."/>
            <person name="Montanini B."/>
            <person name="Hainaut M."/>
            <person name="Levati E."/>
            <person name="Barry K.W."/>
            <person name="Belfiori B."/>
            <person name="Cichocki N."/>
            <person name="Clum A."/>
            <person name="Dockter R.B."/>
            <person name="Fauchery L."/>
            <person name="Guy J."/>
            <person name="Iotti M."/>
            <person name="Le Tacon F."/>
            <person name="Lindquist E.A."/>
            <person name="Lipzen A."/>
            <person name="Malagnac F."/>
            <person name="Mello A."/>
            <person name="Molinier V."/>
            <person name="Miyauchi S."/>
            <person name="Poulain J."/>
            <person name="Riccioni C."/>
            <person name="Rubini A."/>
            <person name="Sitrit Y."/>
            <person name="Splivallo R."/>
            <person name="Traeger S."/>
            <person name="Wang M."/>
            <person name="Zifcakova L."/>
            <person name="Wipf D."/>
            <person name="Zambonelli A."/>
            <person name="Paolocci F."/>
            <person name="Nowrousian M."/>
            <person name="Ottonello S."/>
            <person name="Baldrian P."/>
            <person name="Spatafora J.W."/>
            <person name="Henrissat B."/>
            <person name="Nagy L.G."/>
            <person name="Aury J.M."/>
            <person name="Wincker P."/>
            <person name="Grigoriev I.V."/>
            <person name="Bonfante P."/>
            <person name="Martin F.M."/>
        </authorList>
    </citation>
    <scope>NUCLEOTIDE SEQUENCE [LARGE SCALE GENOMIC DNA]</scope>
    <source>
        <strain evidence="2 3">120613-1</strain>
    </source>
</reference>
<keyword evidence="3" id="KW-1185">Reference proteome</keyword>
<evidence type="ECO:0000256" key="1">
    <source>
        <dbReference type="SAM" id="MobiDB-lite"/>
    </source>
</evidence>
<protein>
    <submittedName>
        <fullName evidence="2">Uncharacterized protein</fullName>
    </submittedName>
</protein>